<feature type="chain" id="PRO_5037666112" evidence="1">
    <location>
        <begin position="27"/>
        <end position="489"/>
    </location>
</feature>
<sequence length="489" mass="55084">MKILKIYFTFTSVVILLFAASSAVFSQEKRMISVEHNYNSWGWDSVFVAKNNFISVAVVPQAAGRVLEYNLGDTPSLWVNPKLFGKEFPPNELVKKEDWRNFGGYRLVPLPINTTAITQDGGRSNRWPPPAVIGDNPYSASIVTDKKGDQNILVISGVQDLPVPQFNYKTGEYILPEEIDESLRYSRMLKIQDHSSLVFINHRLENVGNQAVKRGIMISSQHVSESKPGLYDGENFLAYVPFDSKYLLPNGEQYEIMGTAESRWNYVNRNIKPLNKDNPEDVKKYHNHGTNWTGEVAPGIFEIHYDYELMSGFHMVASEAWLCYVNKTNNTAFVKIMEPYDPDLDYEDGTNAAIFCSGLETGYIETEVKTPLYDLKPGEHFDYKEIQGAAKIYGTPVLEVNMAGIITQKLSWDQAKKTINGKYGVFVAGDMILRVLEASGKTQDIVLAKGISPLKPVSIDYEFTEIPSSKVSLLIKDQKGESHLLDELN</sequence>
<dbReference type="AlphaFoldDB" id="A0A918UX71"/>
<dbReference type="EMBL" id="BMWX01000009">
    <property type="protein sequence ID" value="GGZ40160.1"/>
    <property type="molecule type" value="Genomic_DNA"/>
</dbReference>
<keyword evidence="3" id="KW-1185">Reference proteome</keyword>
<gene>
    <name evidence="2" type="ORF">GCM10007049_36970</name>
</gene>
<reference evidence="2" key="2">
    <citation type="submission" date="2020-09" db="EMBL/GenBank/DDBJ databases">
        <authorList>
            <person name="Sun Q."/>
            <person name="Kim S."/>
        </authorList>
    </citation>
    <scope>NUCLEOTIDE SEQUENCE</scope>
    <source>
        <strain evidence="2">KCTC 12368</strain>
    </source>
</reference>
<evidence type="ECO:0000313" key="3">
    <source>
        <dbReference type="Proteomes" id="UP000619457"/>
    </source>
</evidence>
<protein>
    <submittedName>
        <fullName evidence="2">Uncharacterized protein</fullName>
    </submittedName>
</protein>
<comment type="caution">
    <text evidence="2">The sequence shown here is derived from an EMBL/GenBank/DDBJ whole genome shotgun (WGS) entry which is preliminary data.</text>
</comment>
<evidence type="ECO:0000256" key="1">
    <source>
        <dbReference type="SAM" id="SignalP"/>
    </source>
</evidence>
<name>A0A918UX71_9BACT</name>
<organism evidence="2 3">
    <name type="scientific">Echinicola pacifica</name>
    <dbReference type="NCBI Taxonomy" id="346377"/>
    <lineage>
        <taxon>Bacteria</taxon>
        <taxon>Pseudomonadati</taxon>
        <taxon>Bacteroidota</taxon>
        <taxon>Cytophagia</taxon>
        <taxon>Cytophagales</taxon>
        <taxon>Cyclobacteriaceae</taxon>
        <taxon>Echinicola</taxon>
    </lineage>
</organism>
<feature type="signal peptide" evidence="1">
    <location>
        <begin position="1"/>
        <end position="26"/>
    </location>
</feature>
<keyword evidence="1" id="KW-0732">Signal</keyword>
<evidence type="ECO:0000313" key="2">
    <source>
        <dbReference type="EMBL" id="GGZ40160.1"/>
    </source>
</evidence>
<proteinExistence type="predicted"/>
<dbReference type="Proteomes" id="UP000619457">
    <property type="component" value="Unassembled WGS sequence"/>
</dbReference>
<accession>A0A918UX71</accession>
<reference evidence="2" key="1">
    <citation type="journal article" date="2014" name="Int. J. Syst. Evol. Microbiol.">
        <title>Complete genome sequence of Corynebacterium casei LMG S-19264T (=DSM 44701T), isolated from a smear-ripened cheese.</title>
        <authorList>
            <consortium name="US DOE Joint Genome Institute (JGI-PGF)"/>
            <person name="Walter F."/>
            <person name="Albersmeier A."/>
            <person name="Kalinowski J."/>
            <person name="Ruckert C."/>
        </authorList>
    </citation>
    <scope>NUCLEOTIDE SEQUENCE</scope>
    <source>
        <strain evidence="2">KCTC 12368</strain>
    </source>
</reference>
<dbReference type="RefSeq" id="WP_018475997.1">
    <property type="nucleotide sequence ID" value="NZ_BMWX01000009.1"/>
</dbReference>